<feature type="compositionally biased region" description="Basic and acidic residues" evidence="8">
    <location>
        <begin position="582"/>
        <end position="597"/>
    </location>
</feature>
<evidence type="ECO:0000256" key="1">
    <source>
        <dbReference type="ARBA" id="ARBA00004328"/>
    </source>
</evidence>
<dbReference type="EMBL" id="PP816394">
    <property type="protein sequence ID" value="XCH55640.1"/>
    <property type="molecule type" value="Genomic_DNA"/>
</dbReference>
<dbReference type="GO" id="GO:0005975">
    <property type="term" value="P:carbohydrate metabolic process"/>
    <property type="evidence" value="ECO:0007669"/>
    <property type="project" value="InterPro"/>
</dbReference>
<keyword evidence="5 7" id="KW-0167">Capsid protein</keyword>
<dbReference type="Pfam" id="PF02956">
    <property type="entry name" value="TT_ORF1"/>
    <property type="match status" value="1"/>
</dbReference>
<feature type="region of interest" description="Disordered" evidence="8">
    <location>
        <begin position="574"/>
        <end position="605"/>
    </location>
</feature>
<accession>A0AAU8H5Q3</accession>
<comment type="similarity">
    <text evidence="2 7">Belongs to the anelloviridae capsid protein family.</text>
</comment>
<dbReference type="InterPro" id="IPR004219">
    <property type="entry name" value="TTvirus_Unk"/>
</dbReference>
<evidence type="ECO:0000256" key="4">
    <source>
        <dbReference type="ARBA" id="ARBA00022431"/>
    </source>
</evidence>
<comment type="subcellular location">
    <subcellularLocation>
        <location evidence="1 7">Virion</location>
    </subcellularLocation>
</comment>
<comment type="function">
    <text evidence="7">Self-assembles to form an icosahedral capsid.</text>
</comment>
<protein>
    <recommendedName>
        <fullName evidence="3 7">Capsid protein</fullName>
    </recommendedName>
</protein>
<dbReference type="InterPro" id="IPR008928">
    <property type="entry name" value="6-hairpin_glycosidase_sf"/>
</dbReference>
<evidence type="ECO:0000256" key="8">
    <source>
        <dbReference type="SAM" id="MobiDB-lite"/>
    </source>
</evidence>
<evidence type="ECO:0000256" key="2">
    <source>
        <dbReference type="ARBA" id="ARBA00006131"/>
    </source>
</evidence>
<proteinExistence type="inferred from homology"/>
<dbReference type="SUPFAM" id="SSF48208">
    <property type="entry name" value="Six-hairpin glycosidases"/>
    <property type="match status" value="1"/>
</dbReference>
<reference evidence="9" key="1">
    <citation type="submission" date="2024-05" db="EMBL/GenBank/DDBJ databases">
        <authorList>
            <person name="Laubscher F."/>
            <person name="Chudzinski V."/>
            <person name="Cordey S."/>
            <person name="Hosszu-Fellous K."/>
            <person name="Kaiser L."/>
        </authorList>
    </citation>
    <scope>NUCLEOTIDE SEQUENCE</scope>
    <source>
        <strain evidence="9">GE-0854-24-002</strain>
    </source>
</reference>
<evidence type="ECO:0000256" key="6">
    <source>
        <dbReference type="ARBA" id="ARBA00022844"/>
    </source>
</evidence>
<sequence length="738" mass="87468">MAWYRYRRRPWRRRRRPRWGLRRRRFRRSFRGRGRRRYVSRWSRRRYRRRRRRGRRRRGRRRRKRQTLILRQWQPDVVKKCFITGWMPLIICGTGHTQFNFITHEEDIPGAGASYGGNLTNITITLGGLYEQYMLHRNHWSRSNYDLELARYLGFTLKCYRHATVDYVLTYNRTAPFETNELSHMLTHPLLMLLNKHHRVIPSLKTKPKGKRSIRIHIKPPKLMINKWYFAKDLCNIGLCQIYATGLELSNPWLRSGTNSPVIGFWVLKNHLYDGNLSNIASGDQLTARKNLFNQKLLPTTNTKDEWQLTYTPLMKTFYTQAANIQTNAITDKTYNWKNYKTNYDKVQKVWTEKAKSNYSLVKEEYQTVYPVTTTFPPEWDNRQYLEHDYGIFSPYFLTPNRYSTEWHMAVTYVRYNPLADKGIGNRIYMQWCSESSSSFEPTKSKCMLQDMPLYMLTYGYLDYVVKCTGVKSAWTDMRVAIRSPYTFPQLIGSTDKVGFIPIGEKFMNGDTDPIKNFIPLKYWYRWYPFAANQKSVLETIVSCGPFMPRDQEAGSWDITVGYKATFKWGGSPLPPQPIDDPCQKPTHDLPDPDRHPPRIQISDPARLGPETLFHSWDIRRGYINTKAIKRISDYTESNDYFSTGVVSKRPRLETQYHGQHESQEEDAYLLLKQLQEEQETSSSEEEQAPQEKALQKEKLLKQLQLHKQQQQLLRKGIRHLLGDVLRLRRGVHWDPGL</sequence>
<evidence type="ECO:0000313" key="9">
    <source>
        <dbReference type="EMBL" id="XCH55640.1"/>
    </source>
</evidence>
<evidence type="ECO:0000256" key="5">
    <source>
        <dbReference type="ARBA" id="ARBA00022561"/>
    </source>
</evidence>
<evidence type="ECO:0000256" key="7">
    <source>
        <dbReference type="RuleBase" id="RU361230"/>
    </source>
</evidence>
<keyword evidence="4 7" id="KW-1140">T=1 icosahedral capsid protein</keyword>
<organism evidence="9">
    <name type="scientific">Alphatorquevirus homin29</name>
    <dbReference type="NCBI Taxonomy" id="3048427"/>
    <lineage>
        <taxon>Viruses</taxon>
        <taxon>Monodnaviria</taxon>
        <taxon>Shotokuvirae</taxon>
        <taxon>Commensaviricota</taxon>
        <taxon>Cardeaviricetes</taxon>
        <taxon>Sanitavirales</taxon>
        <taxon>Anelloviridae</taxon>
        <taxon>Alphatorquevirus</taxon>
    </lineage>
</organism>
<keyword evidence="6 7" id="KW-0946">Virion</keyword>
<dbReference type="GO" id="GO:0039615">
    <property type="term" value="C:T=1 icosahedral viral capsid"/>
    <property type="evidence" value="ECO:0007669"/>
    <property type="project" value="UniProtKB-UniRule"/>
</dbReference>
<name>A0AAU8H5Q3_9VIRU</name>
<evidence type="ECO:0000256" key="3">
    <source>
        <dbReference type="ARBA" id="ARBA00018091"/>
    </source>
</evidence>